<dbReference type="EMBL" id="VUJX02000003">
    <property type="protein sequence ID" value="KAL0939205.1"/>
    <property type="molecule type" value="Genomic_DNA"/>
</dbReference>
<organism evidence="1 2">
    <name type="scientific">Colletotrichum truncatum</name>
    <name type="common">Anthracnose fungus</name>
    <name type="synonym">Colletotrichum capsici</name>
    <dbReference type="NCBI Taxonomy" id="5467"/>
    <lineage>
        <taxon>Eukaryota</taxon>
        <taxon>Fungi</taxon>
        <taxon>Dikarya</taxon>
        <taxon>Ascomycota</taxon>
        <taxon>Pezizomycotina</taxon>
        <taxon>Sordariomycetes</taxon>
        <taxon>Hypocreomycetidae</taxon>
        <taxon>Glomerellales</taxon>
        <taxon>Glomerellaceae</taxon>
        <taxon>Colletotrichum</taxon>
        <taxon>Colletotrichum truncatum species complex</taxon>
    </lineage>
</organism>
<gene>
    <name evidence="1" type="ORF">CTRU02_205815</name>
</gene>
<comment type="caution">
    <text evidence="1">The sequence shown here is derived from an EMBL/GenBank/DDBJ whole genome shotgun (WGS) entry which is preliminary data.</text>
</comment>
<protein>
    <submittedName>
        <fullName evidence="1">Uncharacterized protein</fullName>
    </submittedName>
</protein>
<reference evidence="1 2" key="1">
    <citation type="journal article" date="2020" name="Phytopathology">
        <title>Genome Sequence Resources of Colletotrichum truncatum, C. plurivorum, C. musicola, and C. sojae: Four Species Pathogenic to Soybean (Glycine max).</title>
        <authorList>
            <person name="Rogerio F."/>
            <person name="Boufleur T.R."/>
            <person name="Ciampi-Guillardi M."/>
            <person name="Sukno S.A."/>
            <person name="Thon M.R."/>
            <person name="Massola Junior N.S."/>
            <person name="Baroncelli R."/>
        </authorList>
    </citation>
    <scope>NUCLEOTIDE SEQUENCE [LARGE SCALE GENOMIC DNA]</scope>
    <source>
        <strain evidence="1 2">CMES1059</strain>
    </source>
</reference>
<evidence type="ECO:0000313" key="1">
    <source>
        <dbReference type="EMBL" id="KAL0939205.1"/>
    </source>
</evidence>
<dbReference type="Proteomes" id="UP000805649">
    <property type="component" value="Unassembled WGS sequence"/>
</dbReference>
<proteinExistence type="predicted"/>
<accession>A0ACC3Z561</accession>
<evidence type="ECO:0000313" key="2">
    <source>
        <dbReference type="Proteomes" id="UP000805649"/>
    </source>
</evidence>
<name>A0ACC3Z561_COLTU</name>
<keyword evidence="2" id="KW-1185">Reference proteome</keyword>
<sequence>MAEAIGTAFGVVGFLGQLFDGCVKAYGYFTAAANLDTDSARLLCKVRIEEMRLVVWGREWGVAEGKLEAHLKSRECNPQMAQLAEGIMRELHATVTDFQRLRERYGFVEEGPSVGGEGAKTVIMPDRSKEKKGAAVREEKDQKTKVPEKSWRKEISKRAKWVIADKEKFTALLKDLKDFNDGLEQLFPPSRLPSLHRAWRHSLLDSAQRDLSQLTLLESSSADSYPQLNASANLKKLRINLDAKPQASFRPTFAFKVPRSDLDIAPLPLGNGDPVGVSSSENSTGSNKSSKSKSSAGKGGEGGNGGVGTTTTTTTTTTTRIHASHATHGPVLLEWVEYDPQDTEERFLHLRRLDDLARMMHSASDRHPDLHTIDCVGYTDDTANARYGLVYRCPVLPSIPSSPTTATTAAVRASSHSTLHTLIASTDLKTPDLDDRIALACTLSCALWSLHSLDWLHKSICSANILFFPSAVSASAERATASAALVPDIGAPYLVGFDASRPDFDAEMSVNPRNPSILDLHRDPRSLGTGLSRRQYCKSYDIYSLGLVLLEIGLWKALQTYYKPHYSAERWRDRIILPVLVPGLGSKTGKLYKQVVEKCLTAKDDMSGSEAGQLMEWVVTTLESIRT</sequence>